<feature type="region of interest" description="Disordered" evidence="1">
    <location>
        <begin position="1"/>
        <end position="23"/>
    </location>
</feature>
<organism evidence="2 3">
    <name type="scientific">Nitrolancea hollandica Lb</name>
    <dbReference type="NCBI Taxonomy" id="1129897"/>
    <lineage>
        <taxon>Bacteria</taxon>
        <taxon>Pseudomonadati</taxon>
        <taxon>Thermomicrobiota</taxon>
        <taxon>Thermomicrobia</taxon>
        <taxon>Sphaerobacterales</taxon>
        <taxon>Sphaerobacterineae</taxon>
        <taxon>Sphaerobacteraceae</taxon>
        <taxon>Nitrolancea</taxon>
    </lineage>
</organism>
<protein>
    <submittedName>
        <fullName evidence="2">Uncharacterized protein</fullName>
    </submittedName>
</protein>
<evidence type="ECO:0000256" key="1">
    <source>
        <dbReference type="SAM" id="MobiDB-lite"/>
    </source>
</evidence>
<sequence length="72" mass="7448">MAKVSGCPTDYRLQPSRGGKPTALTERSQLNLAGDGTHSLFARSSPAVAKGKHDGGPPCYVLMQPASAGFGF</sequence>
<reference evidence="2 3" key="1">
    <citation type="journal article" date="2012" name="ISME J.">
        <title>Nitrification expanded: discovery, physiology and genomics of a nitrite-oxidizing bacterium from the phylum Chloroflexi.</title>
        <authorList>
            <person name="Sorokin D.Y."/>
            <person name="Lucker S."/>
            <person name="Vejmelkova D."/>
            <person name="Kostrikina N.A."/>
            <person name="Kleerebezem R."/>
            <person name="Rijpstra W.I."/>
            <person name="Damste J.S."/>
            <person name="Le Paslier D."/>
            <person name="Muyzer G."/>
            <person name="Wagner M."/>
            <person name="van Loosdrecht M.C."/>
            <person name="Daims H."/>
        </authorList>
    </citation>
    <scope>NUCLEOTIDE SEQUENCE [LARGE SCALE GENOMIC DNA]</scope>
    <source>
        <strain evidence="3">none</strain>
    </source>
</reference>
<proteinExistence type="predicted"/>
<dbReference type="Proteomes" id="UP000004221">
    <property type="component" value="Unassembled WGS sequence"/>
</dbReference>
<evidence type="ECO:0000313" key="2">
    <source>
        <dbReference type="EMBL" id="CCF86146.1"/>
    </source>
</evidence>
<keyword evidence="3" id="KW-1185">Reference proteome</keyword>
<dbReference type="AlphaFoldDB" id="I4EN83"/>
<gene>
    <name evidence="2" type="ORF">NITHO_770003</name>
</gene>
<dbReference type="EMBL" id="CAGS01000712">
    <property type="protein sequence ID" value="CCF86146.1"/>
    <property type="molecule type" value="Genomic_DNA"/>
</dbReference>
<accession>I4EN83</accession>
<name>I4EN83_9BACT</name>
<comment type="caution">
    <text evidence="2">The sequence shown here is derived from an EMBL/GenBank/DDBJ whole genome shotgun (WGS) entry which is preliminary data.</text>
</comment>
<evidence type="ECO:0000313" key="3">
    <source>
        <dbReference type="Proteomes" id="UP000004221"/>
    </source>
</evidence>